<evidence type="ECO:0000256" key="1">
    <source>
        <dbReference type="SAM" id="MobiDB-lite"/>
    </source>
</evidence>
<name>A0A1E1XS33_AMBSC</name>
<proteinExistence type="evidence at transcript level"/>
<feature type="region of interest" description="Disordered" evidence="1">
    <location>
        <begin position="323"/>
        <end position="361"/>
    </location>
</feature>
<accession>A0A1E1XS33</accession>
<feature type="compositionally biased region" description="Polar residues" evidence="1">
    <location>
        <begin position="337"/>
        <end position="346"/>
    </location>
</feature>
<dbReference type="AlphaFoldDB" id="A0A1E1XS33"/>
<dbReference type="EMBL" id="GFAA01001336">
    <property type="protein sequence ID" value="JAU02099.1"/>
    <property type="molecule type" value="mRNA"/>
</dbReference>
<feature type="non-terminal residue" evidence="2">
    <location>
        <position position="1"/>
    </location>
</feature>
<sequence>NVVNTSATTTKSVAQATLQDVTNATTEDSLYGRHTDLVRDIPTITATEKVTQQSIVTTTEAVDLRDTSTEGSWIDAGTADWTTQGSTEETTLSTVPWLVNATPVSLDELAFEIGKVPDPVLHVVDNEDGSSSFVVVSGRLGGNATTTAADTTTVVTEPTTPVPSTTTAAIPGTTTAAVSNITSPYQILLDYLRPFIFGRFSVVTTTTSPVPTEATPPTTTIPVPTAATATQSPVPATTFVDPRQSLLDVATATTVPDYSNQTAWATTATLASGATTAHTSTTTQFPAEFRATVDPISVITGIAGHSDFNATVLPTALQSTTSLPTTTRFPTTSAPSVQTTHTPTSHTLRKNTATDASTASTTGLDVRTPVIVKAITTRRRPTTPPMGSF</sequence>
<organism evidence="2">
    <name type="scientific">Amblyomma sculptum</name>
    <name type="common">Tick</name>
    <dbReference type="NCBI Taxonomy" id="1581419"/>
    <lineage>
        <taxon>Eukaryota</taxon>
        <taxon>Metazoa</taxon>
        <taxon>Ecdysozoa</taxon>
        <taxon>Arthropoda</taxon>
        <taxon>Chelicerata</taxon>
        <taxon>Arachnida</taxon>
        <taxon>Acari</taxon>
        <taxon>Parasitiformes</taxon>
        <taxon>Ixodida</taxon>
        <taxon>Ixodoidea</taxon>
        <taxon>Ixodidae</taxon>
        <taxon>Amblyomminae</taxon>
        <taxon>Amblyomma</taxon>
    </lineage>
</organism>
<reference evidence="2" key="1">
    <citation type="submission" date="2016-09" db="EMBL/GenBank/DDBJ databases">
        <authorList>
            <person name="Capua I."/>
            <person name="De Benedictis P."/>
            <person name="Joannis T."/>
            <person name="Lombin L.H."/>
            <person name="Cattoli G."/>
        </authorList>
    </citation>
    <scope>NUCLEOTIDE SEQUENCE</scope>
</reference>
<feature type="non-terminal residue" evidence="2">
    <location>
        <position position="389"/>
    </location>
</feature>
<protein>
    <submittedName>
        <fullName evidence="2">Putative secreted protein</fullName>
    </submittedName>
</protein>
<evidence type="ECO:0000313" key="2">
    <source>
        <dbReference type="EMBL" id="JAU02099.1"/>
    </source>
</evidence>
<feature type="compositionally biased region" description="Low complexity" evidence="1">
    <location>
        <begin position="323"/>
        <end position="336"/>
    </location>
</feature>
<reference evidence="2" key="2">
    <citation type="journal article" date="2017" name="Front. Cell. Infect. Microbiol.">
        <title>Analysis of the Salivary Gland Transcriptome of Unfed and Partially Fed Amblyomma sculptum Ticks and Descriptive Proteome of the Saliva.</title>
        <authorList>
            <person name="Esteves E."/>
            <person name="Maruyama S.R."/>
            <person name="Kawahara R."/>
            <person name="Fujita A."/>
            <person name="Martins L.A."/>
            <person name="Righi A.A."/>
            <person name="Costa F.B."/>
            <person name="Palmisano G."/>
            <person name="Labruna M.B."/>
            <person name="Sa-Nunes A."/>
            <person name="Ribeiro J.M.C."/>
            <person name="Fogaca A.C."/>
        </authorList>
    </citation>
    <scope>NUCLEOTIDE SEQUENCE</scope>
</reference>